<dbReference type="HOGENOM" id="CLU_035700_1_0_7"/>
<feature type="region of interest" description="Disordered" evidence="5">
    <location>
        <begin position="411"/>
        <end position="430"/>
    </location>
</feature>
<feature type="transmembrane region" description="Helical" evidence="6">
    <location>
        <begin position="152"/>
        <end position="177"/>
    </location>
</feature>
<feature type="transmembrane region" description="Helical" evidence="6">
    <location>
        <begin position="264"/>
        <end position="281"/>
    </location>
</feature>
<feature type="transmembrane region" description="Helical" evidence="6">
    <location>
        <begin position="288"/>
        <end position="311"/>
    </location>
</feature>
<sequence length="502" mass="55111">MRPLGSIFLTRVTIALPVLFLPFFLGGARPWFWSMFAALFMIGTAVLLWMEPESPSLMREIPVKWQGAGVFILAFPVLQLIPLPPSALAVLAPHRLLWLQRAAEAAGSPQGGWAAISYLPVMTMFSLFWWVFLVLFGILLRNALREGSPEWFFRLLFFVAASEALYGILQVLVPSLGVLWEAAGTGDARGTFVNRNHFAAFLGMIWPVLLGYTLSPEEPPSRLSRQKTYDARERNAQIRQKQLFFSFLVGMVLFALVFSESRGGILSALIALTAFTIIGRIRRPGMLAFVVVCWGVMIAYGSIVGFGNIIARFDVLEGGALGRFKIWADSCRLIRDHFLTGTGLDTFAHAIRLYQSHLLDDQEIVHAHSDYLELAGELGVPVAAGLTVLAWGYWVLAARRAWKLDAGENLPDRRRSSGPSGTLSLSDIPGGSGSAIHRSPIPAGLRAGGIHCESGGDSRRRLIAAGALAGCLAFLCHSVVEFNWQIPANQLYFVVLIVLMSL</sequence>
<keyword evidence="3 6" id="KW-1133">Transmembrane helix</keyword>
<dbReference type="InterPro" id="IPR051533">
    <property type="entry name" value="WaaL-like"/>
</dbReference>
<dbReference type="STRING" id="335543.Sfum_3326"/>
<feature type="transmembrane region" description="Helical" evidence="6">
    <location>
        <begin position="197"/>
        <end position="215"/>
    </location>
</feature>
<dbReference type="InterPro" id="IPR007016">
    <property type="entry name" value="O-antigen_ligase-rel_domated"/>
</dbReference>
<evidence type="ECO:0000256" key="4">
    <source>
        <dbReference type="ARBA" id="ARBA00023136"/>
    </source>
</evidence>
<feature type="transmembrane region" description="Helical" evidence="6">
    <location>
        <begin position="242"/>
        <end position="258"/>
    </location>
</feature>
<feature type="transmembrane region" description="Helical" evidence="6">
    <location>
        <begin position="378"/>
        <end position="396"/>
    </location>
</feature>
<evidence type="ECO:0000313" key="9">
    <source>
        <dbReference type="Proteomes" id="UP000001784"/>
    </source>
</evidence>
<feature type="transmembrane region" description="Helical" evidence="6">
    <location>
        <begin position="70"/>
        <end position="92"/>
    </location>
</feature>
<dbReference type="Proteomes" id="UP000001784">
    <property type="component" value="Chromosome"/>
</dbReference>
<dbReference type="eggNOG" id="COG3307">
    <property type="taxonomic scope" value="Bacteria"/>
</dbReference>
<feature type="domain" description="O-antigen ligase-related" evidence="7">
    <location>
        <begin position="249"/>
        <end position="385"/>
    </location>
</feature>
<dbReference type="KEGG" id="sfu:Sfum_3326"/>
<dbReference type="PANTHER" id="PTHR37422">
    <property type="entry name" value="TEICHURONIC ACID BIOSYNTHESIS PROTEIN TUAE"/>
    <property type="match status" value="1"/>
</dbReference>
<keyword evidence="9" id="KW-1185">Reference proteome</keyword>
<evidence type="ECO:0000259" key="7">
    <source>
        <dbReference type="Pfam" id="PF04932"/>
    </source>
</evidence>
<dbReference type="AlphaFoldDB" id="A0LNJ7"/>
<dbReference type="RefSeq" id="WP_011700124.1">
    <property type="nucleotide sequence ID" value="NC_008554.1"/>
</dbReference>
<keyword evidence="4 6" id="KW-0472">Membrane</keyword>
<evidence type="ECO:0000256" key="2">
    <source>
        <dbReference type="ARBA" id="ARBA00022692"/>
    </source>
</evidence>
<accession>A0LNJ7</accession>
<protein>
    <submittedName>
        <fullName evidence="8">O-antigen polymerase</fullName>
    </submittedName>
</protein>
<evidence type="ECO:0000256" key="6">
    <source>
        <dbReference type="SAM" id="Phobius"/>
    </source>
</evidence>
<dbReference type="InParanoid" id="A0LNJ7"/>
<proteinExistence type="predicted"/>
<gene>
    <name evidence="8" type="ordered locus">Sfum_3326</name>
</gene>
<reference evidence="8 9" key="1">
    <citation type="submission" date="2006-10" db="EMBL/GenBank/DDBJ databases">
        <title>Complete sequence of Syntrophobacter fumaroxidans MPOB.</title>
        <authorList>
            <consortium name="US DOE Joint Genome Institute"/>
            <person name="Copeland A."/>
            <person name="Lucas S."/>
            <person name="Lapidus A."/>
            <person name="Barry K."/>
            <person name="Detter J.C."/>
            <person name="Glavina del Rio T."/>
            <person name="Hammon N."/>
            <person name="Israni S."/>
            <person name="Pitluck S."/>
            <person name="Goltsman E.G."/>
            <person name="Martinez M."/>
            <person name="Schmutz J."/>
            <person name="Larimer F."/>
            <person name="Land M."/>
            <person name="Hauser L."/>
            <person name="Kyrpides N."/>
            <person name="Kim E."/>
            <person name="Boone D.R."/>
            <person name="Brockman F."/>
            <person name="Culley D."/>
            <person name="Ferry J."/>
            <person name="Gunsalus R."/>
            <person name="McInerney M.J."/>
            <person name="Morrison M."/>
            <person name="Plugge C."/>
            <person name="Rohlin L."/>
            <person name="Scholten J."/>
            <person name="Sieber J."/>
            <person name="Stams A.J.M."/>
            <person name="Worm P."/>
            <person name="Henstra A.M."/>
            <person name="Richardson P."/>
        </authorList>
    </citation>
    <scope>NUCLEOTIDE SEQUENCE [LARGE SCALE GENOMIC DNA]</scope>
    <source>
        <strain evidence="9">DSM 10017 / MPOB</strain>
    </source>
</reference>
<dbReference type="GO" id="GO:0016020">
    <property type="term" value="C:membrane"/>
    <property type="evidence" value="ECO:0007669"/>
    <property type="project" value="UniProtKB-SubCell"/>
</dbReference>
<feature type="transmembrane region" description="Helical" evidence="6">
    <location>
        <begin position="112"/>
        <end position="140"/>
    </location>
</feature>
<comment type="subcellular location">
    <subcellularLocation>
        <location evidence="1">Membrane</location>
        <topology evidence="1">Multi-pass membrane protein</topology>
    </subcellularLocation>
</comment>
<evidence type="ECO:0000256" key="3">
    <source>
        <dbReference type="ARBA" id="ARBA00022989"/>
    </source>
</evidence>
<dbReference type="Pfam" id="PF04932">
    <property type="entry name" value="Wzy_C"/>
    <property type="match status" value="1"/>
</dbReference>
<name>A0LNJ7_SYNFM</name>
<feature type="transmembrane region" description="Helical" evidence="6">
    <location>
        <begin position="31"/>
        <end position="50"/>
    </location>
</feature>
<feature type="transmembrane region" description="Helical" evidence="6">
    <location>
        <begin position="462"/>
        <end position="480"/>
    </location>
</feature>
<dbReference type="PANTHER" id="PTHR37422:SF23">
    <property type="entry name" value="TEICHURONIC ACID BIOSYNTHESIS PROTEIN TUAE"/>
    <property type="match status" value="1"/>
</dbReference>
<evidence type="ECO:0000256" key="5">
    <source>
        <dbReference type="SAM" id="MobiDB-lite"/>
    </source>
</evidence>
<dbReference type="EMBL" id="CP000478">
    <property type="protein sequence ID" value="ABK18999.1"/>
    <property type="molecule type" value="Genomic_DNA"/>
</dbReference>
<organism evidence="8 9">
    <name type="scientific">Syntrophobacter fumaroxidans (strain DSM 10017 / MPOB)</name>
    <dbReference type="NCBI Taxonomy" id="335543"/>
    <lineage>
        <taxon>Bacteria</taxon>
        <taxon>Pseudomonadati</taxon>
        <taxon>Thermodesulfobacteriota</taxon>
        <taxon>Syntrophobacteria</taxon>
        <taxon>Syntrophobacterales</taxon>
        <taxon>Syntrophobacteraceae</taxon>
        <taxon>Syntrophobacter</taxon>
    </lineage>
</organism>
<keyword evidence="2 6" id="KW-0812">Transmembrane</keyword>
<evidence type="ECO:0000313" key="8">
    <source>
        <dbReference type="EMBL" id="ABK18999.1"/>
    </source>
</evidence>
<evidence type="ECO:0000256" key="1">
    <source>
        <dbReference type="ARBA" id="ARBA00004141"/>
    </source>
</evidence>
<feature type="transmembrane region" description="Helical" evidence="6">
    <location>
        <begin position="7"/>
        <end position="25"/>
    </location>
</feature>